<dbReference type="Pfam" id="PF03553">
    <property type="entry name" value="Na_H_antiporter"/>
    <property type="match status" value="1"/>
</dbReference>
<feature type="transmembrane region" description="Helical" evidence="9">
    <location>
        <begin position="235"/>
        <end position="255"/>
    </location>
</feature>
<name>A0ABQ0BY78_9FIRM</name>
<feature type="transmembrane region" description="Helical" evidence="9">
    <location>
        <begin position="194"/>
        <end position="215"/>
    </location>
</feature>
<evidence type="ECO:0000256" key="4">
    <source>
        <dbReference type="ARBA" id="ARBA00022475"/>
    </source>
</evidence>
<reference evidence="11 12" key="1">
    <citation type="submission" date="2024-04" db="EMBL/GenBank/DDBJ databases">
        <title>Defined microbial consortia suppress multidrug-resistant proinflammatory Enterobacteriaceae via ecological control.</title>
        <authorList>
            <person name="Furuichi M."/>
            <person name="Kawaguchi T."/>
            <person name="Pust M."/>
            <person name="Yasuma K."/>
            <person name="Plichta D."/>
            <person name="Hasegawa N."/>
            <person name="Ohya T."/>
            <person name="Bhattarai S."/>
            <person name="Sasajima S."/>
            <person name="Aoto Y."/>
            <person name="Tuganbaev T."/>
            <person name="Yaginuma M."/>
            <person name="Ueda M."/>
            <person name="Okahashi N."/>
            <person name="Amafuji K."/>
            <person name="Kiridooshi Y."/>
            <person name="Sugita K."/>
            <person name="Strazar M."/>
            <person name="Skelly A."/>
            <person name="Suda W."/>
            <person name="Hattori M."/>
            <person name="Nakamoto N."/>
            <person name="Caballero S."/>
            <person name="Norman J."/>
            <person name="Olle B."/>
            <person name="Tanoue T."/>
            <person name="Arita M."/>
            <person name="Bucci V."/>
            <person name="Atarashi K."/>
            <person name="Xavier R."/>
            <person name="Honda K."/>
        </authorList>
    </citation>
    <scope>NUCLEOTIDE SEQUENCE [LARGE SCALE GENOMIC DNA]</scope>
    <source>
        <strain evidence="12">k34-0107-D12</strain>
    </source>
</reference>
<keyword evidence="7 9" id="KW-0472">Membrane</keyword>
<evidence type="ECO:0000256" key="8">
    <source>
        <dbReference type="ARBA" id="ARBA00038435"/>
    </source>
</evidence>
<dbReference type="Proteomes" id="UP001600941">
    <property type="component" value="Unassembled WGS sequence"/>
</dbReference>
<sequence length="472" mass="49529">MKNNGKNPRRPTKTEALSCLAVMIAVMLTGTVKGFDISISLFITAAYVGVIGLRCGFTLHELLEAMYQKAGELTDLFFLLCGIGFLTASFIFAGTIPALITYLLAFVTPGLCILFGFLFTAVTAFFIGTSFGTCGTIGVAMMGLAIVMDVNLAAMAGAVVSGSHVGLFFSPMADNFNLVVSVTKTDSLTVMKRAAYIGIPTFAACIIFYSVLGVLSGSANSAFDHSMLSEGLASVFHISPIALIPIIVVVAGSFLHLPSVVSLFGGGLIGVLIGTLLNGFSIWKGLAAGYHGFDLTAVTGISADAVLPEIVTLCNRGGMLSMSSLFVILFAAVGAAGIMIRIKAVEVIVETLFGRIRSVFGLAVSSWCIGTITGGITNSSALSILMPVEMLEEKYREFGYSSLDCAVVANTAASPMLSIIPWTDVALYMSGVVGVQAAVYAPYSMWSWGLGVMSIICSILKAGYHKDRAHEV</sequence>
<gene>
    <name evidence="11" type="primary">nhaC_1</name>
    <name evidence="11" type="ORF">K340107D12_43010</name>
</gene>
<evidence type="ECO:0000313" key="11">
    <source>
        <dbReference type="EMBL" id="GAA6501485.1"/>
    </source>
</evidence>
<evidence type="ECO:0000256" key="7">
    <source>
        <dbReference type="ARBA" id="ARBA00023136"/>
    </source>
</evidence>
<evidence type="ECO:0000256" key="5">
    <source>
        <dbReference type="ARBA" id="ARBA00022692"/>
    </source>
</evidence>
<dbReference type="PANTHER" id="PTHR33451:SF3">
    <property type="entry name" value="MALATE-2H(+)_NA(+)-LACTATE ANTIPORTER"/>
    <property type="match status" value="1"/>
</dbReference>
<feature type="transmembrane region" description="Helical" evidence="9">
    <location>
        <begin position="12"/>
        <end position="31"/>
    </location>
</feature>
<comment type="similarity">
    <text evidence="8">Belongs to the NhaC Na(+)/H(+) (TC 2.A.35) antiporter family.</text>
</comment>
<feature type="transmembrane region" description="Helical" evidence="9">
    <location>
        <begin position="76"/>
        <end position="93"/>
    </location>
</feature>
<feature type="transmembrane region" description="Helical" evidence="9">
    <location>
        <begin position="319"/>
        <end position="340"/>
    </location>
</feature>
<organism evidence="11 12">
    <name type="scientific">Blautia parvula</name>
    <dbReference type="NCBI Taxonomy" id="2877527"/>
    <lineage>
        <taxon>Bacteria</taxon>
        <taxon>Bacillati</taxon>
        <taxon>Bacillota</taxon>
        <taxon>Clostridia</taxon>
        <taxon>Lachnospirales</taxon>
        <taxon>Lachnospiraceae</taxon>
        <taxon>Blautia</taxon>
    </lineage>
</organism>
<keyword evidence="3" id="KW-0050">Antiport</keyword>
<keyword evidence="6 9" id="KW-1133">Transmembrane helix</keyword>
<dbReference type="RefSeq" id="WP_227211191.1">
    <property type="nucleotide sequence ID" value="NZ_BAABZQ010000001.1"/>
</dbReference>
<accession>A0ABQ0BY78</accession>
<feature type="transmembrane region" description="Helical" evidence="9">
    <location>
        <begin position="152"/>
        <end position="173"/>
    </location>
</feature>
<evidence type="ECO:0000256" key="9">
    <source>
        <dbReference type="SAM" id="Phobius"/>
    </source>
</evidence>
<evidence type="ECO:0000256" key="2">
    <source>
        <dbReference type="ARBA" id="ARBA00022448"/>
    </source>
</evidence>
<keyword evidence="4" id="KW-1003">Cell membrane</keyword>
<feature type="transmembrane region" description="Helical" evidence="9">
    <location>
        <begin position="360"/>
        <end position="386"/>
    </location>
</feature>
<evidence type="ECO:0000256" key="3">
    <source>
        <dbReference type="ARBA" id="ARBA00022449"/>
    </source>
</evidence>
<comment type="caution">
    <text evidence="11">The sequence shown here is derived from an EMBL/GenBank/DDBJ whole genome shotgun (WGS) entry which is preliminary data.</text>
</comment>
<feature type="transmembrane region" description="Helical" evidence="9">
    <location>
        <begin position="125"/>
        <end position="146"/>
    </location>
</feature>
<proteinExistence type="inferred from homology"/>
<evidence type="ECO:0000256" key="1">
    <source>
        <dbReference type="ARBA" id="ARBA00004651"/>
    </source>
</evidence>
<keyword evidence="12" id="KW-1185">Reference proteome</keyword>
<dbReference type="EMBL" id="BAABZQ010000001">
    <property type="protein sequence ID" value="GAA6501485.1"/>
    <property type="molecule type" value="Genomic_DNA"/>
</dbReference>
<evidence type="ECO:0000313" key="12">
    <source>
        <dbReference type="Proteomes" id="UP001600941"/>
    </source>
</evidence>
<comment type="subcellular location">
    <subcellularLocation>
        <location evidence="1">Cell membrane</location>
        <topology evidence="1">Multi-pass membrane protein</topology>
    </subcellularLocation>
</comment>
<feature type="transmembrane region" description="Helical" evidence="9">
    <location>
        <begin position="440"/>
        <end position="460"/>
    </location>
</feature>
<dbReference type="PANTHER" id="PTHR33451">
    <property type="entry name" value="MALATE-2H(+)/NA(+)-LACTATE ANTIPORTER"/>
    <property type="match status" value="1"/>
</dbReference>
<protein>
    <submittedName>
        <fullName evidence="11">Na+/H+ antiporter NhaC</fullName>
    </submittedName>
</protein>
<dbReference type="InterPro" id="IPR018461">
    <property type="entry name" value="Na/H_Antiport_NhaC-like_C"/>
</dbReference>
<keyword evidence="2" id="KW-0813">Transport</keyword>
<feature type="transmembrane region" description="Helical" evidence="9">
    <location>
        <begin position="99"/>
        <end position="118"/>
    </location>
</feature>
<dbReference type="InterPro" id="IPR052180">
    <property type="entry name" value="NhaC_Na-H+_Antiporter"/>
</dbReference>
<evidence type="ECO:0000259" key="10">
    <source>
        <dbReference type="Pfam" id="PF03553"/>
    </source>
</evidence>
<keyword evidence="5 9" id="KW-0812">Transmembrane</keyword>
<feature type="transmembrane region" description="Helical" evidence="9">
    <location>
        <begin position="37"/>
        <end position="55"/>
    </location>
</feature>
<evidence type="ECO:0000256" key="6">
    <source>
        <dbReference type="ARBA" id="ARBA00022989"/>
    </source>
</evidence>
<feature type="transmembrane region" description="Helical" evidence="9">
    <location>
        <begin position="262"/>
        <end position="283"/>
    </location>
</feature>
<feature type="domain" description="Na+/H+ antiporter NhaC-like C-terminal" evidence="10">
    <location>
        <begin position="166"/>
        <end position="457"/>
    </location>
</feature>